<dbReference type="AlphaFoldDB" id="A0A6G1QJI1"/>
<reference evidence="1 2" key="1">
    <citation type="submission" date="2019-02" db="EMBL/GenBank/DDBJ databases">
        <title>Opniocepnalus argus genome.</title>
        <authorList>
            <person name="Zhou C."/>
            <person name="Xiao S."/>
        </authorList>
    </citation>
    <scope>NUCLEOTIDE SEQUENCE [LARGE SCALE GENOMIC DNA]</scope>
    <source>
        <strain evidence="1">OARG1902GOOAL</strain>
        <tissue evidence="1">Muscle</tissue>
    </source>
</reference>
<accession>A0A6G1QJI1</accession>
<keyword evidence="2" id="KW-1185">Reference proteome</keyword>
<reference evidence="2" key="2">
    <citation type="submission" date="2019-02" db="EMBL/GenBank/DDBJ databases">
        <title>Opniocepnalus argus Var Kimnra genome.</title>
        <authorList>
            <person name="Zhou C."/>
            <person name="Xiao S."/>
        </authorList>
    </citation>
    <scope>NUCLEOTIDE SEQUENCE [LARGE SCALE GENOMIC DNA]</scope>
</reference>
<gene>
    <name evidence="1" type="ORF">EXN66_Car018548</name>
</gene>
<evidence type="ECO:0000313" key="1">
    <source>
        <dbReference type="EMBL" id="KAF3702860.1"/>
    </source>
</evidence>
<sequence>MRNAGKIHLFVSATVCVGVSKSLPDPTVTQNTVMCAGLNRIKHAKSEFCNQKC</sequence>
<name>A0A6G1QJI1_CHAAH</name>
<protein>
    <submittedName>
        <fullName evidence="1">Uncharacterized protein</fullName>
    </submittedName>
</protein>
<dbReference type="Proteomes" id="UP000503349">
    <property type="component" value="Chromosome 18"/>
</dbReference>
<dbReference type="EMBL" id="CM015729">
    <property type="protein sequence ID" value="KAF3702860.1"/>
    <property type="molecule type" value="Genomic_DNA"/>
</dbReference>
<proteinExistence type="predicted"/>
<organism evidence="1 2">
    <name type="scientific">Channa argus</name>
    <name type="common">Northern snakehead</name>
    <name type="synonym">Ophicephalus argus</name>
    <dbReference type="NCBI Taxonomy" id="215402"/>
    <lineage>
        <taxon>Eukaryota</taxon>
        <taxon>Metazoa</taxon>
        <taxon>Chordata</taxon>
        <taxon>Craniata</taxon>
        <taxon>Vertebrata</taxon>
        <taxon>Euteleostomi</taxon>
        <taxon>Actinopterygii</taxon>
        <taxon>Neopterygii</taxon>
        <taxon>Teleostei</taxon>
        <taxon>Neoteleostei</taxon>
        <taxon>Acanthomorphata</taxon>
        <taxon>Anabantaria</taxon>
        <taxon>Anabantiformes</taxon>
        <taxon>Channoidei</taxon>
        <taxon>Channidae</taxon>
        <taxon>Channa</taxon>
    </lineage>
</organism>
<evidence type="ECO:0000313" key="2">
    <source>
        <dbReference type="Proteomes" id="UP000503349"/>
    </source>
</evidence>